<keyword evidence="3" id="KW-1185">Reference proteome</keyword>
<dbReference type="AlphaFoldDB" id="A0AAV6JQS1"/>
<reference evidence="2" key="1">
    <citation type="submission" date="2020-08" db="EMBL/GenBank/DDBJ databases">
        <title>Plant Genome Project.</title>
        <authorList>
            <person name="Zhang R.-G."/>
        </authorList>
    </citation>
    <scope>NUCLEOTIDE SEQUENCE</scope>
    <source>
        <strain evidence="2">WSP0</strain>
        <tissue evidence="2">Leaf</tissue>
    </source>
</reference>
<proteinExistence type="predicted"/>
<gene>
    <name evidence="2" type="ORF">RHGRI_021334</name>
</gene>
<feature type="region of interest" description="Disordered" evidence="1">
    <location>
        <begin position="101"/>
        <end position="124"/>
    </location>
</feature>
<dbReference type="EMBL" id="JACTNZ010000007">
    <property type="protein sequence ID" value="KAG5541475.1"/>
    <property type="molecule type" value="Genomic_DNA"/>
</dbReference>
<feature type="compositionally biased region" description="Gly residues" evidence="1">
    <location>
        <begin position="1"/>
        <end position="13"/>
    </location>
</feature>
<evidence type="ECO:0000313" key="3">
    <source>
        <dbReference type="Proteomes" id="UP000823749"/>
    </source>
</evidence>
<name>A0AAV6JQS1_9ERIC</name>
<feature type="region of interest" description="Disordered" evidence="1">
    <location>
        <begin position="1"/>
        <end position="40"/>
    </location>
</feature>
<evidence type="ECO:0000313" key="2">
    <source>
        <dbReference type="EMBL" id="KAG5541475.1"/>
    </source>
</evidence>
<sequence length="124" mass="13931">MGTWGGSCGGDGGLELSHDGDEGHPDEKDGRTGSEQKLQEETITLEQQIQMAQEQLRIYEPNISNASAEELESCEKALLKTMNRLIQRKMQMDRMGQIISEGGEEMPSSSFFEGLSDYDQREKW</sequence>
<accession>A0AAV6JQS1</accession>
<feature type="compositionally biased region" description="Basic and acidic residues" evidence="1">
    <location>
        <begin position="16"/>
        <end position="40"/>
    </location>
</feature>
<dbReference type="Proteomes" id="UP000823749">
    <property type="component" value="Chromosome 7"/>
</dbReference>
<evidence type="ECO:0000256" key="1">
    <source>
        <dbReference type="SAM" id="MobiDB-lite"/>
    </source>
</evidence>
<protein>
    <submittedName>
        <fullName evidence="2">Uncharacterized protein</fullName>
    </submittedName>
</protein>
<organism evidence="2 3">
    <name type="scientific">Rhododendron griersonianum</name>
    <dbReference type="NCBI Taxonomy" id="479676"/>
    <lineage>
        <taxon>Eukaryota</taxon>
        <taxon>Viridiplantae</taxon>
        <taxon>Streptophyta</taxon>
        <taxon>Embryophyta</taxon>
        <taxon>Tracheophyta</taxon>
        <taxon>Spermatophyta</taxon>
        <taxon>Magnoliopsida</taxon>
        <taxon>eudicotyledons</taxon>
        <taxon>Gunneridae</taxon>
        <taxon>Pentapetalae</taxon>
        <taxon>asterids</taxon>
        <taxon>Ericales</taxon>
        <taxon>Ericaceae</taxon>
        <taxon>Ericoideae</taxon>
        <taxon>Rhodoreae</taxon>
        <taxon>Rhododendron</taxon>
    </lineage>
</organism>
<comment type="caution">
    <text evidence="2">The sequence shown here is derived from an EMBL/GenBank/DDBJ whole genome shotgun (WGS) entry which is preliminary data.</text>
</comment>